<dbReference type="GO" id="GO:0009986">
    <property type="term" value="C:cell surface"/>
    <property type="evidence" value="ECO:0007669"/>
    <property type="project" value="TreeGrafter"/>
</dbReference>
<dbReference type="GO" id="GO:0009251">
    <property type="term" value="P:glucan catabolic process"/>
    <property type="evidence" value="ECO:0007669"/>
    <property type="project" value="TreeGrafter"/>
</dbReference>
<dbReference type="VEuPathDB" id="FungiDB:DIURU_002356"/>
<dbReference type="PANTHER" id="PTHR31297">
    <property type="entry name" value="GLUCAN ENDO-1,6-BETA-GLUCOSIDASE B"/>
    <property type="match status" value="1"/>
</dbReference>
<dbReference type="OMA" id="GWFFWTL"/>
<organism evidence="4 5">
    <name type="scientific">Diutina rugosa</name>
    <name type="common">Yeast</name>
    <name type="synonym">Candida rugosa</name>
    <dbReference type="NCBI Taxonomy" id="5481"/>
    <lineage>
        <taxon>Eukaryota</taxon>
        <taxon>Fungi</taxon>
        <taxon>Dikarya</taxon>
        <taxon>Ascomycota</taxon>
        <taxon>Saccharomycotina</taxon>
        <taxon>Pichiomycetes</taxon>
        <taxon>Debaryomycetaceae</taxon>
        <taxon>Diutina</taxon>
    </lineage>
</organism>
<evidence type="ECO:0000256" key="2">
    <source>
        <dbReference type="ARBA" id="ARBA00022801"/>
    </source>
</evidence>
<evidence type="ECO:0000256" key="1">
    <source>
        <dbReference type="ARBA" id="ARBA00005641"/>
    </source>
</evidence>
<keyword evidence="2" id="KW-0378">Hydrolase</keyword>
<name>A0A642UQH5_DIURU</name>
<dbReference type="InterPro" id="IPR017853">
    <property type="entry name" value="GH"/>
</dbReference>
<dbReference type="OrthoDB" id="1887033at2759"/>
<dbReference type="SUPFAM" id="SSF51445">
    <property type="entry name" value="(Trans)glycosidases"/>
    <property type="match status" value="1"/>
</dbReference>
<evidence type="ECO:0000313" key="5">
    <source>
        <dbReference type="Proteomes" id="UP000449547"/>
    </source>
</evidence>
<comment type="caution">
    <text evidence="4">The sequence shown here is derived from an EMBL/GenBank/DDBJ whole genome shotgun (WGS) entry which is preliminary data.</text>
</comment>
<proteinExistence type="inferred from homology"/>
<protein>
    <submittedName>
        <fullName evidence="4">Uncharacterized protein</fullName>
    </submittedName>
</protein>
<dbReference type="GeneID" id="54781007"/>
<dbReference type="InterPro" id="IPR050386">
    <property type="entry name" value="Glycosyl_hydrolase_5"/>
</dbReference>
<dbReference type="GO" id="GO:0046557">
    <property type="term" value="F:glucan endo-1,6-beta-glucosidase activity"/>
    <property type="evidence" value="ECO:0007669"/>
    <property type="project" value="TreeGrafter"/>
</dbReference>
<dbReference type="FunFam" id="3.20.20.80:FF:000100">
    <property type="entry name" value="Glycoside hydrolase superfamily"/>
    <property type="match status" value="1"/>
</dbReference>
<dbReference type="GO" id="GO:0005737">
    <property type="term" value="C:cytoplasm"/>
    <property type="evidence" value="ECO:0007669"/>
    <property type="project" value="UniProtKB-ARBA"/>
</dbReference>
<dbReference type="Gene3D" id="3.20.20.80">
    <property type="entry name" value="Glycosidases"/>
    <property type="match status" value="1"/>
</dbReference>
<dbReference type="EMBL" id="SWFT01000067">
    <property type="protein sequence ID" value="KAA8903470.1"/>
    <property type="molecule type" value="Genomic_DNA"/>
</dbReference>
<dbReference type="AlphaFoldDB" id="A0A642UQH5"/>
<sequence length="504" mass="57312">MFDKLKLKHKGSDVSYCDPIAPPGTHPSKRDIFRNRQNYGVNIGSCFVQERWICGSLFGDGCETELQMANNLIKQHGAQGARERLEGFWQSFMNDDDWRWLKEQGVTAVRIPIGYWEVAEGQFAKGTRFAPALPAYVNAWSIFKSHFVEPALKHDIGVLVDMHGLPGGANSSDHSGESCDQGAKFWDDADAQLSMVKAFQWIVTDLDKFDNIAGIQLCNEAEYCESSKKQGTFYGAAINAIREADATIPIIISDSWNPRLWTNWVQDKQSGLNTIGVVVDDHVYRCFSGEDHNSSPQDIIARLNHTVLTPLNDNGKGVDFMIGEYSCVLDGQSWSKGDAQEHRDELVKQYGRTQVEIFSQRAKWGFFFWTYKFESGSGGEWDFRAMTEAGAIYNPFNIAGKSLPDENIFNQALDENFKSHCAYWDKQAPKEKFDHDLYAKGFTVAWYDALEFAKFDGSVLGRVQAWKSSRLQEHIHNHEQAKFEWIYAQGYEKGLETFYHLVRN</sequence>
<gene>
    <name evidence="4" type="ORF">DIURU_002356</name>
</gene>
<comment type="similarity">
    <text evidence="1">Belongs to the glycosyl hydrolase 5 (cellulase A) family.</text>
</comment>
<dbReference type="RefSeq" id="XP_034012772.1">
    <property type="nucleotide sequence ID" value="XM_034154998.1"/>
</dbReference>
<reference evidence="4 5" key="1">
    <citation type="submission" date="2019-07" db="EMBL/GenBank/DDBJ databases">
        <title>Genome assembly of two rare yeast pathogens: Diutina rugosa and Trichomonascus ciferrii.</title>
        <authorList>
            <person name="Mixao V."/>
            <person name="Saus E."/>
            <person name="Hansen A."/>
            <person name="Lass-Flor C."/>
            <person name="Gabaldon T."/>
        </authorList>
    </citation>
    <scope>NUCLEOTIDE SEQUENCE [LARGE SCALE GENOMIC DNA]</scope>
    <source>
        <strain evidence="4 5">CBS 613</strain>
    </source>
</reference>
<accession>A0A642UQH5</accession>
<dbReference type="GO" id="GO:0005576">
    <property type="term" value="C:extracellular region"/>
    <property type="evidence" value="ECO:0007669"/>
    <property type="project" value="TreeGrafter"/>
</dbReference>
<evidence type="ECO:0000313" key="4">
    <source>
        <dbReference type="EMBL" id="KAA8903470.1"/>
    </source>
</evidence>
<dbReference type="Proteomes" id="UP000449547">
    <property type="component" value="Unassembled WGS sequence"/>
</dbReference>
<keyword evidence="5" id="KW-1185">Reference proteome</keyword>
<dbReference type="PANTHER" id="PTHR31297:SF43">
    <property type="entry name" value="GLUCAN 1,3-BETA-GLUCOSIDASE 3"/>
    <property type="match status" value="1"/>
</dbReference>
<evidence type="ECO:0000256" key="3">
    <source>
        <dbReference type="ARBA" id="ARBA00023295"/>
    </source>
</evidence>
<keyword evidence="3" id="KW-0326">Glycosidase</keyword>